<evidence type="ECO:0000313" key="1">
    <source>
        <dbReference type="EMBL" id="KYF43983.1"/>
    </source>
</evidence>
<dbReference type="AlphaFoldDB" id="A0A139XZ03"/>
<organism evidence="1 2">
    <name type="scientific">Toxoplasma gondii ARI</name>
    <dbReference type="NCBI Taxonomy" id="1074872"/>
    <lineage>
        <taxon>Eukaryota</taxon>
        <taxon>Sar</taxon>
        <taxon>Alveolata</taxon>
        <taxon>Apicomplexa</taxon>
        <taxon>Conoidasida</taxon>
        <taxon>Coccidia</taxon>
        <taxon>Eucoccidiorida</taxon>
        <taxon>Eimeriorina</taxon>
        <taxon>Sarcocystidae</taxon>
        <taxon>Toxoplasma</taxon>
    </lineage>
</organism>
<comment type="caution">
    <text evidence="1">The sequence shown here is derived from an EMBL/GenBank/DDBJ whole genome shotgun (WGS) entry which is preliminary data.</text>
</comment>
<dbReference type="VEuPathDB" id="ToxoDB:TGARI_281920C"/>
<reference evidence="1 2" key="1">
    <citation type="journal article" date="2016" name="Nat. Commun.">
        <title>Local admixture of amplified and diversified secreted pathogenesis determinants shapes mosaic Toxoplasma gondii genomes.</title>
        <authorList>
            <person name="Lorenzi H."/>
            <person name="Khan A."/>
            <person name="Behnke M.S."/>
            <person name="Namasivayam S."/>
            <person name="Swapna L.S."/>
            <person name="Hadjithomas M."/>
            <person name="Karamycheva S."/>
            <person name="Pinney D."/>
            <person name="Brunk B.P."/>
            <person name="Ajioka J.W."/>
            <person name="Ajzenberg D."/>
            <person name="Boothroyd J.C."/>
            <person name="Boyle J.P."/>
            <person name="Darde M.L."/>
            <person name="Diaz-Miranda M.A."/>
            <person name="Dubey J.P."/>
            <person name="Fritz H.M."/>
            <person name="Gennari S.M."/>
            <person name="Gregory B.D."/>
            <person name="Kim K."/>
            <person name="Saeij J.P."/>
            <person name="Su C."/>
            <person name="White M.W."/>
            <person name="Zhu X.Q."/>
            <person name="Howe D.K."/>
            <person name="Rosenthal B.M."/>
            <person name="Grigg M.E."/>
            <person name="Parkinson J."/>
            <person name="Liu L."/>
            <person name="Kissinger J.C."/>
            <person name="Roos D.S."/>
            <person name="Sibley L.D."/>
        </authorList>
    </citation>
    <scope>NUCLEOTIDE SEQUENCE [LARGE SCALE GENOMIC DNA]</scope>
    <source>
        <strain evidence="1 2">ARI</strain>
    </source>
</reference>
<accession>A0A139XZ03</accession>
<dbReference type="EMBL" id="AGQS02004532">
    <property type="protein sequence ID" value="KYF43983.1"/>
    <property type="molecule type" value="Genomic_DNA"/>
</dbReference>
<gene>
    <name evidence="1" type="ORF">TGARI_281920C</name>
</gene>
<evidence type="ECO:0000313" key="2">
    <source>
        <dbReference type="Proteomes" id="UP000074247"/>
    </source>
</evidence>
<protein>
    <submittedName>
        <fullName evidence="1">V-type ATPase, D subunit protein</fullName>
    </submittedName>
</protein>
<sequence length="24" mass="2823">TLQERRTVTRLSLFSTMTTMICFS</sequence>
<feature type="non-terminal residue" evidence="1">
    <location>
        <position position="1"/>
    </location>
</feature>
<feature type="non-terminal residue" evidence="1">
    <location>
        <position position="24"/>
    </location>
</feature>
<dbReference type="Proteomes" id="UP000074247">
    <property type="component" value="Unassembled WGS sequence"/>
</dbReference>
<proteinExistence type="predicted"/>
<name>A0A139XZ03_TOXGO</name>